<keyword evidence="3" id="KW-1185">Reference proteome</keyword>
<sequence>MNEDVESEESVNQLQLVPADMVMEETNNHMQLIEEEDMIMEEESIDKLISQDIDADDVKKLLDAGIFTCNSLLLQAKKNLTRINDLSEETVDKIWEAAEKHLRKSVVGIATGSQMPDELLESNITALRRHLKLISWPPHPNKIDELRAIESLFQKSPAELKPYSYILVETLRGLVNNEDGQLRNLAYDVFELVFPYLDVEDQQMLTRRMMGSILNAMQHSKLDIQSTSFEFLNHILWLNPTLLLSDAKKIFQNYKDFFGKILYFNKDQKTNLKVSLPGLIRCLSHLVKNDVENDLLDKGDIGERLLHAYEDDSFMSFNGLSRNMKDLIPLLVDSFQRLIPSATEWLDEPTFGCLTSILHCIDLIVIYLKKTKDLNSQSGPEVAASLENLFHHFPIHLVTNFLDKGSNDKFLELNFFISKIFLELKEWIFLNSLLEKCLEFVESALLGKFCQVSESANTVWERHLSQLIPFVSKLILHGANNNSNRASRLLPAFTHIFTVSMPGSLLKWTCLHAIKDMLSHIHESFPFQEKSECVKALDAWMLELTELLLKIGYNPTDYSLLVIQVLHGMGKVAVKDSLLRHSYDNIQYQLHDFFCILQEEGEPILYGPFLFLPKDTQELFLCCVEYFSWLDTPILDSLLCFCITLDIDPDMLFRIIEVLNSFNTATQMRIEDYVNFFITLVSKLNVYYGVVYIDLKNDAPQQTLKKLIDVICSNMTQKKGDNYLLVEKKTIKEILRKRSFHNAACLLRILVTMDSEPPSRLSGESIISLSYYVSEFLMQAVKRVREDEYEKYIHYDQIFPGFYFLEPCFSLFSQCPELLSNALKAMASTITYDALKTMTSGIGFYLVSEDDRKEMRNCLTRANVITSVIVLMSKDIRLKSMSVFKNEINYIIDEVHLLQSSQQVISFTDEERHAIQFILDQLRNISE</sequence>
<dbReference type="eggNOG" id="KOG2149">
    <property type="taxonomic scope" value="Eukaryota"/>
</dbReference>
<reference evidence="1 3" key="1">
    <citation type="journal article" date="2011" name="Nature">
        <title>The Medicago genome provides insight into the evolution of rhizobial symbioses.</title>
        <authorList>
            <person name="Young N.D."/>
            <person name="Debelle F."/>
            <person name="Oldroyd G.E."/>
            <person name="Geurts R."/>
            <person name="Cannon S.B."/>
            <person name="Udvardi M.K."/>
            <person name="Benedito V.A."/>
            <person name="Mayer K.F."/>
            <person name="Gouzy J."/>
            <person name="Schoof H."/>
            <person name="Van de Peer Y."/>
            <person name="Proost S."/>
            <person name="Cook D.R."/>
            <person name="Meyers B.C."/>
            <person name="Spannagl M."/>
            <person name="Cheung F."/>
            <person name="De Mita S."/>
            <person name="Krishnakumar V."/>
            <person name="Gundlach H."/>
            <person name="Zhou S."/>
            <person name="Mudge J."/>
            <person name="Bharti A.K."/>
            <person name="Murray J.D."/>
            <person name="Naoumkina M.A."/>
            <person name="Rosen B."/>
            <person name="Silverstein K.A."/>
            <person name="Tang H."/>
            <person name="Rombauts S."/>
            <person name="Zhao P.X."/>
            <person name="Zhou P."/>
            <person name="Barbe V."/>
            <person name="Bardou P."/>
            <person name="Bechner M."/>
            <person name="Bellec A."/>
            <person name="Berger A."/>
            <person name="Berges H."/>
            <person name="Bidwell S."/>
            <person name="Bisseling T."/>
            <person name="Choisne N."/>
            <person name="Couloux A."/>
            <person name="Denny R."/>
            <person name="Deshpande S."/>
            <person name="Dai X."/>
            <person name="Doyle J.J."/>
            <person name="Dudez A.M."/>
            <person name="Farmer A.D."/>
            <person name="Fouteau S."/>
            <person name="Franken C."/>
            <person name="Gibelin C."/>
            <person name="Gish J."/>
            <person name="Goldstein S."/>
            <person name="Gonzalez A.J."/>
            <person name="Green P.J."/>
            <person name="Hallab A."/>
            <person name="Hartog M."/>
            <person name="Hua A."/>
            <person name="Humphray S.J."/>
            <person name="Jeong D.H."/>
            <person name="Jing Y."/>
            <person name="Jocker A."/>
            <person name="Kenton S.M."/>
            <person name="Kim D.J."/>
            <person name="Klee K."/>
            <person name="Lai H."/>
            <person name="Lang C."/>
            <person name="Lin S."/>
            <person name="Macmil S.L."/>
            <person name="Magdelenat G."/>
            <person name="Matthews L."/>
            <person name="McCorrison J."/>
            <person name="Monaghan E.L."/>
            <person name="Mun J.H."/>
            <person name="Najar F.Z."/>
            <person name="Nicholson C."/>
            <person name="Noirot C."/>
            <person name="O'Bleness M."/>
            <person name="Paule C.R."/>
            <person name="Poulain J."/>
            <person name="Prion F."/>
            <person name="Qin B."/>
            <person name="Qu C."/>
            <person name="Retzel E.F."/>
            <person name="Riddle C."/>
            <person name="Sallet E."/>
            <person name="Samain S."/>
            <person name="Samson N."/>
            <person name="Sanders I."/>
            <person name="Saurat O."/>
            <person name="Scarpelli C."/>
            <person name="Schiex T."/>
            <person name="Segurens B."/>
            <person name="Severin A.J."/>
            <person name="Sherrier D.J."/>
            <person name="Shi R."/>
            <person name="Sims S."/>
            <person name="Singer S.R."/>
            <person name="Sinharoy S."/>
            <person name="Sterck L."/>
            <person name="Viollet A."/>
            <person name="Wang B.B."/>
            <person name="Wang K."/>
            <person name="Wang M."/>
            <person name="Wang X."/>
            <person name="Warfsmann J."/>
            <person name="Weissenbach J."/>
            <person name="White D.D."/>
            <person name="White J.D."/>
            <person name="Wiley G.B."/>
            <person name="Wincker P."/>
            <person name="Xing Y."/>
            <person name="Yang L."/>
            <person name="Yao Z."/>
            <person name="Ying F."/>
            <person name="Zhai J."/>
            <person name="Zhou L."/>
            <person name="Zuber A."/>
            <person name="Denarie J."/>
            <person name="Dixon R.A."/>
            <person name="May G.D."/>
            <person name="Schwartz D.C."/>
            <person name="Rogers J."/>
            <person name="Quetier F."/>
            <person name="Town C.D."/>
            <person name="Roe B.A."/>
        </authorList>
    </citation>
    <scope>NUCLEOTIDE SEQUENCE [LARGE SCALE GENOMIC DNA]</scope>
    <source>
        <strain evidence="1">A17</strain>
        <strain evidence="2 3">cv. Jemalong A17</strain>
    </source>
</reference>
<organism evidence="1 3">
    <name type="scientific">Medicago truncatula</name>
    <name type="common">Barrel medic</name>
    <name type="synonym">Medicago tribuloides</name>
    <dbReference type="NCBI Taxonomy" id="3880"/>
    <lineage>
        <taxon>Eukaryota</taxon>
        <taxon>Viridiplantae</taxon>
        <taxon>Streptophyta</taxon>
        <taxon>Embryophyta</taxon>
        <taxon>Tracheophyta</taxon>
        <taxon>Spermatophyta</taxon>
        <taxon>Magnoliopsida</taxon>
        <taxon>eudicotyledons</taxon>
        <taxon>Gunneridae</taxon>
        <taxon>Pentapetalae</taxon>
        <taxon>rosids</taxon>
        <taxon>fabids</taxon>
        <taxon>Fabales</taxon>
        <taxon>Fabaceae</taxon>
        <taxon>Papilionoideae</taxon>
        <taxon>50 kb inversion clade</taxon>
        <taxon>NPAAA clade</taxon>
        <taxon>Hologalegina</taxon>
        <taxon>IRL clade</taxon>
        <taxon>Trifolieae</taxon>
        <taxon>Medicago</taxon>
    </lineage>
</organism>
<dbReference type="eggNOG" id="KOG1434">
    <property type="taxonomic scope" value="Eukaryota"/>
</dbReference>
<evidence type="ECO:0000313" key="2">
    <source>
        <dbReference type="EnsemblPlants" id="AES95606"/>
    </source>
</evidence>
<dbReference type="AlphaFoldDB" id="G7K866"/>
<reference evidence="2" key="3">
    <citation type="submission" date="2015-04" db="UniProtKB">
        <authorList>
            <consortium name="EnsemblPlants"/>
        </authorList>
    </citation>
    <scope>IDENTIFICATION</scope>
    <source>
        <strain evidence="2">cv. Jemalong A17</strain>
    </source>
</reference>
<proteinExistence type="predicted"/>
<accession>A0A0C3XF21</accession>
<evidence type="ECO:0000313" key="1">
    <source>
        <dbReference type="EMBL" id="AES95606.2"/>
    </source>
</evidence>
<dbReference type="GO" id="GO:0000166">
    <property type="term" value="F:nucleotide binding"/>
    <property type="evidence" value="ECO:0007669"/>
    <property type="project" value="InterPro"/>
</dbReference>
<protein>
    <submittedName>
        <fullName evidence="1">Armadillo/beta-catenin-like repeat protein, putative</fullName>
    </submittedName>
</protein>
<dbReference type="PANTHER" id="PTHR16056">
    <property type="entry name" value="REGULATOR OF MICROTUBULE DYNAMICS PROTEIN"/>
    <property type="match status" value="1"/>
</dbReference>
<name>G7K866_MEDTR</name>
<dbReference type="HOGENOM" id="CLU_327176_0_0_1"/>
<dbReference type="InterPro" id="IPR010995">
    <property type="entry name" value="DNA_repair_Rad51/TF_NusA_a-hlx"/>
</dbReference>
<gene>
    <name evidence="1" type="ordered locus">MTR_5g027350</name>
</gene>
<dbReference type="PaxDb" id="3880-AES95606"/>
<dbReference type="STRING" id="3880.G7K866"/>
<dbReference type="InterPro" id="IPR016024">
    <property type="entry name" value="ARM-type_fold"/>
</dbReference>
<dbReference type="Proteomes" id="UP000002051">
    <property type="component" value="Chromosome 5"/>
</dbReference>
<dbReference type="EMBL" id="CM001221">
    <property type="protein sequence ID" value="AES95606.2"/>
    <property type="molecule type" value="Genomic_DNA"/>
</dbReference>
<dbReference type="PANTHER" id="PTHR16056:SF2">
    <property type="entry name" value="TESTIS-EXPRESSED PROTEIN 10"/>
    <property type="match status" value="1"/>
</dbReference>
<dbReference type="SUPFAM" id="SSF48371">
    <property type="entry name" value="ARM repeat"/>
    <property type="match status" value="1"/>
</dbReference>
<reference evidence="1 3" key="2">
    <citation type="journal article" date="2014" name="BMC Genomics">
        <title>An improved genome release (version Mt4.0) for the model legume Medicago truncatula.</title>
        <authorList>
            <person name="Tang H."/>
            <person name="Krishnakumar V."/>
            <person name="Bidwell S."/>
            <person name="Rosen B."/>
            <person name="Chan A."/>
            <person name="Zhou S."/>
            <person name="Gentzbittel L."/>
            <person name="Childs K.L."/>
            <person name="Yandell M."/>
            <person name="Gundlach H."/>
            <person name="Mayer K.F."/>
            <person name="Schwartz D.C."/>
            <person name="Town C.D."/>
        </authorList>
    </citation>
    <scope>GENOME REANNOTATION</scope>
    <source>
        <strain evidence="2 3">cv. Jemalong A17</strain>
    </source>
</reference>
<accession>G7K866</accession>
<dbReference type="Gene3D" id="1.10.150.20">
    <property type="entry name" value="5' to 3' exonuclease, C-terminal subdomain"/>
    <property type="match status" value="1"/>
</dbReference>
<evidence type="ECO:0000313" key="3">
    <source>
        <dbReference type="Proteomes" id="UP000002051"/>
    </source>
</evidence>
<dbReference type="EnsemblPlants" id="AES95606">
    <property type="protein sequence ID" value="AES95606"/>
    <property type="gene ID" value="MTR_5g027350"/>
</dbReference>
<dbReference type="GO" id="GO:0005634">
    <property type="term" value="C:nucleus"/>
    <property type="evidence" value="ECO:0000318"/>
    <property type="project" value="GO_Central"/>
</dbReference>
<dbReference type="SUPFAM" id="SSF47794">
    <property type="entry name" value="Rad51 N-terminal domain-like"/>
    <property type="match status" value="1"/>
</dbReference>